<sequence>SVTAAIIQPNRVLRGKRTASKHFGGVSWTTLLCFCNLQSTRDMPGLESLRHIRLSGFYDEYNLNAIVGTSITLCMRLQFSEME</sequence>
<accession>A0A485NGG7</accession>
<feature type="non-terminal residue" evidence="1">
    <location>
        <position position="83"/>
    </location>
</feature>
<evidence type="ECO:0000313" key="1">
    <source>
        <dbReference type="EMBL" id="VFV31687.1"/>
    </source>
</evidence>
<feature type="non-terminal residue" evidence="1">
    <location>
        <position position="1"/>
    </location>
</feature>
<keyword evidence="2" id="KW-1185">Reference proteome</keyword>
<dbReference type="Proteomes" id="UP000386466">
    <property type="component" value="Unassembled WGS sequence"/>
</dbReference>
<dbReference type="AlphaFoldDB" id="A0A485NGG7"/>
<evidence type="ECO:0000313" key="2">
    <source>
        <dbReference type="Proteomes" id="UP000386466"/>
    </source>
</evidence>
<name>A0A485NGG7_LYNPA</name>
<dbReference type="EMBL" id="CAAGRJ010015876">
    <property type="protein sequence ID" value="VFV31687.1"/>
    <property type="molecule type" value="Genomic_DNA"/>
</dbReference>
<organism evidence="1 2">
    <name type="scientific">Lynx pardinus</name>
    <name type="common">Iberian lynx</name>
    <name type="synonym">Felis pardina</name>
    <dbReference type="NCBI Taxonomy" id="191816"/>
    <lineage>
        <taxon>Eukaryota</taxon>
        <taxon>Metazoa</taxon>
        <taxon>Chordata</taxon>
        <taxon>Craniata</taxon>
        <taxon>Vertebrata</taxon>
        <taxon>Euteleostomi</taxon>
        <taxon>Mammalia</taxon>
        <taxon>Eutheria</taxon>
        <taxon>Laurasiatheria</taxon>
        <taxon>Carnivora</taxon>
        <taxon>Feliformia</taxon>
        <taxon>Felidae</taxon>
        <taxon>Felinae</taxon>
        <taxon>Lynx</taxon>
    </lineage>
</organism>
<gene>
    <name evidence="1" type="ORF">LYPA_23C004093</name>
</gene>
<proteinExistence type="predicted"/>
<protein>
    <submittedName>
        <fullName evidence="1">Uncharacterized protein</fullName>
    </submittedName>
</protein>
<reference evidence="1 2" key="1">
    <citation type="submission" date="2019-01" db="EMBL/GenBank/DDBJ databases">
        <authorList>
            <person name="Alioto T."/>
            <person name="Alioto T."/>
        </authorList>
    </citation>
    <scope>NUCLEOTIDE SEQUENCE [LARGE SCALE GENOMIC DNA]</scope>
</reference>